<keyword evidence="3" id="KW-1185">Reference proteome</keyword>
<keyword evidence="2" id="KW-0614">Plasmid</keyword>
<dbReference type="PANTHER" id="PTHR10357">
    <property type="entry name" value="ALPHA-AMYLASE FAMILY MEMBER"/>
    <property type="match status" value="1"/>
</dbReference>
<dbReference type="SUPFAM" id="SSF51445">
    <property type="entry name" value="(Trans)glycosidases"/>
    <property type="match status" value="1"/>
</dbReference>
<dbReference type="Proteomes" id="UP000259030">
    <property type="component" value="Plasmid pDFI1"/>
</dbReference>
<dbReference type="EMBL" id="CP021082">
    <property type="protein sequence ID" value="ASN82654.1"/>
    <property type="molecule type" value="Genomic_DNA"/>
</dbReference>
<dbReference type="InterPro" id="IPR006047">
    <property type="entry name" value="GH13_cat_dom"/>
</dbReference>
<feature type="domain" description="Glycosyl hydrolase family 13 catalytic" evidence="1">
    <location>
        <begin position="1"/>
        <end position="152"/>
    </location>
</feature>
<dbReference type="InterPro" id="IPR017853">
    <property type="entry name" value="GH"/>
</dbReference>
<dbReference type="AlphaFoldDB" id="A0A221T185"/>
<dbReference type="Pfam" id="PF00128">
    <property type="entry name" value="Alpha-amylase"/>
    <property type="match status" value="1"/>
</dbReference>
<dbReference type="Gene3D" id="3.20.20.80">
    <property type="entry name" value="Glycosidases"/>
    <property type="match status" value="1"/>
</dbReference>
<dbReference type="KEGG" id="dfc:DFI_15930"/>
<name>A0A221T185_9DEIO</name>
<geneLocation type="plasmid" evidence="3">
    <name>pdfi1</name>
</geneLocation>
<dbReference type="GO" id="GO:0005975">
    <property type="term" value="P:carbohydrate metabolic process"/>
    <property type="evidence" value="ECO:0007669"/>
    <property type="project" value="InterPro"/>
</dbReference>
<evidence type="ECO:0000313" key="2">
    <source>
        <dbReference type="EMBL" id="ASN82654.1"/>
    </source>
</evidence>
<proteinExistence type="predicted"/>
<protein>
    <recommendedName>
        <fullName evidence="1">Glycosyl hydrolase family 13 catalytic domain-containing protein</fullName>
    </recommendedName>
</protein>
<sequence length="179" mass="20217">MPDVNVAHGPLREELLDILRFWLRQGVQGFRLDALPFLLKDRAQGEHLGAPHDFLKAMRRVVAEHVPDGVLLAEVNKPLAETVRYFGQGDEVNLMLNFSLCSHMFLALATGEARHIQDWWRALPPVPPAANWANFVRNHDELALAELTAEEQAQVYRRSDPGRNTGGPTAAFAVAWHRW</sequence>
<reference evidence="2 3" key="1">
    <citation type="submission" date="2017-05" db="EMBL/GenBank/DDBJ databases">
        <title>The complete genome sequence of Deinococcus ficus isolated from the rhizosphere of the Ficus religiosa L. in Taiwan.</title>
        <authorList>
            <person name="Wu K.-M."/>
            <person name="Liao T.-L."/>
            <person name="Liu Y.-M."/>
            <person name="Young C.-C."/>
            <person name="Tsai S.-F."/>
        </authorList>
    </citation>
    <scope>NUCLEOTIDE SEQUENCE [LARGE SCALE GENOMIC DNA]</scope>
    <source>
        <strain evidence="2 3">CC-FR2-10</strain>
        <plasmid evidence="3">pdfi1</plasmid>
    </source>
</reference>
<gene>
    <name evidence="2" type="ORF">DFI_15930</name>
</gene>
<evidence type="ECO:0000259" key="1">
    <source>
        <dbReference type="Pfam" id="PF00128"/>
    </source>
</evidence>
<organism evidence="2 3">
    <name type="scientific">Deinococcus ficus</name>
    <dbReference type="NCBI Taxonomy" id="317577"/>
    <lineage>
        <taxon>Bacteria</taxon>
        <taxon>Thermotogati</taxon>
        <taxon>Deinococcota</taxon>
        <taxon>Deinococci</taxon>
        <taxon>Deinococcales</taxon>
        <taxon>Deinococcaceae</taxon>
        <taxon>Deinococcus</taxon>
    </lineage>
</organism>
<accession>A0A221T185</accession>
<dbReference type="PANTHER" id="PTHR10357:SF219">
    <property type="entry name" value="MALTOSE ALPHA-D-GLUCOSYLTRANSFERASE"/>
    <property type="match status" value="1"/>
</dbReference>
<evidence type="ECO:0000313" key="3">
    <source>
        <dbReference type="Proteomes" id="UP000259030"/>
    </source>
</evidence>